<dbReference type="GO" id="GO:0046417">
    <property type="term" value="P:chorismate metabolic process"/>
    <property type="evidence" value="ECO:0007669"/>
    <property type="project" value="InterPro"/>
</dbReference>
<dbReference type="Gene3D" id="1.10.3660.10">
    <property type="entry name" value="6-phosphogluconate dehydrogenase C-terminal like domain"/>
    <property type="match status" value="1"/>
</dbReference>
<dbReference type="SUPFAM" id="SSF51735">
    <property type="entry name" value="NAD(P)-binding Rossmann-fold domains"/>
    <property type="match status" value="1"/>
</dbReference>
<evidence type="ECO:0000256" key="1">
    <source>
        <dbReference type="ARBA" id="ARBA00012404"/>
    </source>
</evidence>
<dbReference type="PANTHER" id="PTHR21363">
    <property type="entry name" value="PREPHENATE DEHYDROGENASE"/>
    <property type="match status" value="1"/>
</dbReference>
<dbReference type="EC" id="5.4.99.5" evidence="1"/>
<dbReference type="PROSITE" id="PS51168">
    <property type="entry name" value="CHORISMATE_MUT_2"/>
    <property type="match status" value="1"/>
</dbReference>
<evidence type="ECO:0000256" key="2">
    <source>
        <dbReference type="ARBA" id="ARBA00023002"/>
    </source>
</evidence>
<dbReference type="AlphaFoldDB" id="A0A845V8B8"/>
<dbReference type="Gene3D" id="1.20.59.10">
    <property type="entry name" value="Chorismate mutase"/>
    <property type="match status" value="1"/>
</dbReference>
<accession>A0A845V8B8</accession>
<evidence type="ECO:0000259" key="3">
    <source>
        <dbReference type="PROSITE" id="PS51168"/>
    </source>
</evidence>
<dbReference type="GO" id="GO:0004106">
    <property type="term" value="F:chorismate mutase activity"/>
    <property type="evidence" value="ECO:0007669"/>
    <property type="project" value="UniProtKB-EC"/>
</dbReference>
<dbReference type="Gene3D" id="3.40.50.720">
    <property type="entry name" value="NAD(P)-binding Rossmann-like Domain"/>
    <property type="match status" value="1"/>
</dbReference>
<evidence type="ECO:0000313" key="6">
    <source>
        <dbReference type="Proteomes" id="UP000484885"/>
    </source>
</evidence>
<sequence length="371" mass="39725">MAGPGPIDPRLQALRDELDQVDAGLIDLAGRRQRIVAEIGRIKQGAGRQLRDFRREREVLDRVRGRAESAGLDPDVAEDLLKRLIDASLTRQEQDRVRAAGRGEGRQALVIGGAGLLGQWLVGFLDSQGYAVSVADPAADPTLPGTYPDWRQAPLDAELVVVSTPPKASAAIIEELAERRVPGLVFDVGSIKSPLIPALRAAAGAGLNICSIHPMFGPDTQLLSGRHVLLMDVGCRAAVESAGALFVDTMAEVVEVALDQHDRLMALVLGLSHALNIAFFTALVRSGIQADQLAGISSTTFKRQLEIARDVAAENPDLYHEIQRLNEHGGLARRALVEAVELLSAASDADDPAAFTDLMLEGRSYLEGLGR</sequence>
<dbReference type="InterPro" id="IPR046826">
    <property type="entry name" value="PDH_N"/>
</dbReference>
<dbReference type="InterPro" id="IPR008927">
    <property type="entry name" value="6-PGluconate_DH-like_C_sf"/>
</dbReference>
<dbReference type="SUPFAM" id="SSF48600">
    <property type="entry name" value="Chorismate mutase II"/>
    <property type="match status" value="1"/>
</dbReference>
<dbReference type="InterPro" id="IPR046825">
    <property type="entry name" value="PDH_C"/>
</dbReference>
<feature type="domain" description="Chorismate mutase" evidence="3">
    <location>
        <begin position="5"/>
        <end position="96"/>
    </location>
</feature>
<evidence type="ECO:0000259" key="4">
    <source>
        <dbReference type="PROSITE" id="PS51176"/>
    </source>
</evidence>
<dbReference type="GO" id="GO:0006571">
    <property type="term" value="P:tyrosine biosynthetic process"/>
    <property type="evidence" value="ECO:0007669"/>
    <property type="project" value="InterPro"/>
</dbReference>
<dbReference type="GO" id="GO:0004665">
    <property type="term" value="F:prephenate dehydrogenase (NADP+) activity"/>
    <property type="evidence" value="ECO:0007669"/>
    <property type="project" value="InterPro"/>
</dbReference>
<dbReference type="InterPro" id="IPR050812">
    <property type="entry name" value="Preph/Arog_dehydrog"/>
</dbReference>
<dbReference type="GO" id="GO:0070403">
    <property type="term" value="F:NAD+ binding"/>
    <property type="evidence" value="ECO:0007669"/>
    <property type="project" value="InterPro"/>
</dbReference>
<dbReference type="Pfam" id="PF20463">
    <property type="entry name" value="PDH_C"/>
    <property type="match status" value="1"/>
</dbReference>
<dbReference type="EMBL" id="JAAGSC010000041">
    <property type="protein sequence ID" value="NDY96175.1"/>
    <property type="molecule type" value="Genomic_DNA"/>
</dbReference>
<dbReference type="PANTHER" id="PTHR21363:SF0">
    <property type="entry name" value="PREPHENATE DEHYDROGENASE [NADP(+)]"/>
    <property type="match status" value="1"/>
</dbReference>
<dbReference type="Pfam" id="PF02153">
    <property type="entry name" value="PDH_N"/>
    <property type="match status" value="1"/>
</dbReference>
<comment type="caution">
    <text evidence="5">The sequence shown here is derived from an EMBL/GenBank/DDBJ whole genome shotgun (WGS) entry which is preliminary data.</text>
</comment>
<dbReference type="SMART" id="SM00830">
    <property type="entry name" value="CM_2"/>
    <property type="match status" value="1"/>
</dbReference>
<proteinExistence type="predicted"/>
<name>A0A845V8B8_9GAMM</name>
<dbReference type="InterPro" id="IPR036263">
    <property type="entry name" value="Chorismate_II_sf"/>
</dbReference>
<dbReference type="InterPro" id="IPR036979">
    <property type="entry name" value="CM_dom_sf"/>
</dbReference>
<evidence type="ECO:0000313" key="5">
    <source>
        <dbReference type="EMBL" id="NDY96175.1"/>
    </source>
</evidence>
<dbReference type="GO" id="GO:0008977">
    <property type="term" value="F:prephenate dehydrogenase (NAD+) activity"/>
    <property type="evidence" value="ECO:0007669"/>
    <property type="project" value="InterPro"/>
</dbReference>
<protein>
    <recommendedName>
        <fullName evidence="1">chorismate mutase</fullName>
        <ecNumber evidence="1">5.4.99.5</ecNumber>
    </recommendedName>
</protein>
<gene>
    <name evidence="5" type="ORF">G3I74_10570</name>
</gene>
<keyword evidence="6" id="KW-1185">Reference proteome</keyword>
<feature type="domain" description="Prephenate/arogenate dehydrogenase" evidence="4">
    <location>
        <begin position="106"/>
        <end position="371"/>
    </location>
</feature>
<keyword evidence="2" id="KW-0560">Oxidoreductase</keyword>
<organism evidence="5 6">
    <name type="scientific">Wenzhouxiangella limi</name>
    <dbReference type="NCBI Taxonomy" id="2707351"/>
    <lineage>
        <taxon>Bacteria</taxon>
        <taxon>Pseudomonadati</taxon>
        <taxon>Pseudomonadota</taxon>
        <taxon>Gammaproteobacteria</taxon>
        <taxon>Chromatiales</taxon>
        <taxon>Wenzhouxiangellaceae</taxon>
        <taxon>Wenzhouxiangella</taxon>
    </lineage>
</organism>
<reference evidence="5 6" key="1">
    <citation type="submission" date="2020-02" db="EMBL/GenBank/DDBJ databases">
        <authorList>
            <person name="Zhang X.-Y."/>
        </authorList>
    </citation>
    <scope>NUCLEOTIDE SEQUENCE [LARGE SCALE GENOMIC DNA]</scope>
    <source>
        <strain evidence="5 6">C33</strain>
    </source>
</reference>
<dbReference type="InterPro" id="IPR036291">
    <property type="entry name" value="NAD(P)-bd_dom_sf"/>
</dbReference>
<dbReference type="PROSITE" id="PS51176">
    <property type="entry name" value="PDH_ADH"/>
    <property type="match status" value="1"/>
</dbReference>
<dbReference type="InterPro" id="IPR003099">
    <property type="entry name" value="Prephen_DH"/>
</dbReference>
<dbReference type="RefSeq" id="WP_164211545.1">
    <property type="nucleotide sequence ID" value="NZ_JAAGSC010000041.1"/>
</dbReference>
<dbReference type="InterPro" id="IPR002701">
    <property type="entry name" value="CM_II_prokaryot"/>
</dbReference>
<dbReference type="Proteomes" id="UP000484885">
    <property type="component" value="Unassembled WGS sequence"/>
</dbReference>
<dbReference type="Pfam" id="PF01817">
    <property type="entry name" value="CM_2"/>
    <property type="match status" value="1"/>
</dbReference>
<dbReference type="SUPFAM" id="SSF48179">
    <property type="entry name" value="6-phosphogluconate dehydrogenase C-terminal domain-like"/>
    <property type="match status" value="1"/>
</dbReference>